<dbReference type="GO" id="GO:0048038">
    <property type="term" value="F:quinone binding"/>
    <property type="evidence" value="ECO:0007669"/>
    <property type="project" value="TreeGrafter"/>
</dbReference>
<accession>A0A0F9ZL35</accession>
<dbReference type="NCBIfam" id="NF005559">
    <property type="entry name" value="PRK07231.1"/>
    <property type="match status" value="1"/>
</dbReference>
<dbReference type="SUPFAM" id="SSF51735">
    <property type="entry name" value="NAD(P)-binding Rossmann-fold domains"/>
    <property type="match status" value="1"/>
</dbReference>
<dbReference type="Proteomes" id="UP000034778">
    <property type="component" value="Unassembled WGS sequence"/>
</dbReference>
<protein>
    <submittedName>
        <fullName evidence="3">3-oxoacyl-[acyl-carrier-protein] reductase</fullName>
    </submittedName>
</protein>
<evidence type="ECO:0000256" key="2">
    <source>
        <dbReference type="ARBA" id="ARBA00023002"/>
    </source>
</evidence>
<dbReference type="GO" id="GO:0016616">
    <property type="term" value="F:oxidoreductase activity, acting on the CH-OH group of donors, NAD or NADP as acceptor"/>
    <property type="evidence" value="ECO:0007669"/>
    <property type="project" value="TreeGrafter"/>
</dbReference>
<dbReference type="Pfam" id="PF13561">
    <property type="entry name" value="adh_short_C2"/>
    <property type="match status" value="1"/>
</dbReference>
<dbReference type="PRINTS" id="PR00080">
    <property type="entry name" value="SDRFAMILY"/>
</dbReference>
<sequence length="243" mass="26383">MKLKNKVVIITGSSRGIGRATAILFAQEGAKVVINYKTNKKEAESVAKEVRAENCLLVQADISKEDGVKRLVEDTLGKFGKIDILINNAGEIVRPGDWKTDIETWQKTIDVNLTSVWLMTKEVAPIMQKQGAIVNLTSTVGLLGSQYVLAYSCAKNAIVALTKSFAKELAPNIRVNAVAPSNVMTDMTKGAGEELIERMKQNTPLKRIAEPEELAKAIVFLASDDASYITGEILVVDGGYSLK</sequence>
<evidence type="ECO:0000256" key="1">
    <source>
        <dbReference type="ARBA" id="ARBA00006484"/>
    </source>
</evidence>
<dbReference type="PRINTS" id="PR00081">
    <property type="entry name" value="GDHRDH"/>
</dbReference>
<keyword evidence="2" id="KW-0560">Oxidoreductase</keyword>
<proteinExistence type="inferred from homology"/>
<reference evidence="3 4" key="1">
    <citation type="journal article" date="2015" name="Nature">
        <title>rRNA introns, odd ribosomes, and small enigmatic genomes across a large radiation of phyla.</title>
        <authorList>
            <person name="Brown C.T."/>
            <person name="Hug L.A."/>
            <person name="Thomas B.C."/>
            <person name="Sharon I."/>
            <person name="Castelle C.J."/>
            <person name="Singh A."/>
            <person name="Wilkins M.J."/>
            <person name="Williams K.H."/>
            <person name="Banfield J.F."/>
        </authorList>
    </citation>
    <scope>NUCLEOTIDE SEQUENCE [LARGE SCALE GENOMIC DNA]</scope>
</reference>
<name>A0A0F9ZL35_9BACT</name>
<dbReference type="FunFam" id="3.40.50.720:FF:000084">
    <property type="entry name" value="Short-chain dehydrogenase reductase"/>
    <property type="match status" value="1"/>
</dbReference>
<evidence type="ECO:0000313" key="3">
    <source>
        <dbReference type="EMBL" id="KKP44784.1"/>
    </source>
</evidence>
<dbReference type="PANTHER" id="PTHR42760">
    <property type="entry name" value="SHORT-CHAIN DEHYDROGENASES/REDUCTASES FAMILY MEMBER"/>
    <property type="match status" value="1"/>
</dbReference>
<dbReference type="PROSITE" id="PS00061">
    <property type="entry name" value="ADH_SHORT"/>
    <property type="match status" value="1"/>
</dbReference>
<dbReference type="InterPro" id="IPR036291">
    <property type="entry name" value="NAD(P)-bd_dom_sf"/>
</dbReference>
<organism evidence="3 4">
    <name type="scientific">Candidatus Woesebacteria bacterium GW2011_GWB1_33_22</name>
    <dbReference type="NCBI Taxonomy" id="1618566"/>
    <lineage>
        <taxon>Bacteria</taxon>
        <taxon>Candidatus Woeseibacteriota</taxon>
    </lineage>
</organism>
<evidence type="ECO:0000313" key="4">
    <source>
        <dbReference type="Proteomes" id="UP000034778"/>
    </source>
</evidence>
<dbReference type="InterPro" id="IPR002347">
    <property type="entry name" value="SDR_fam"/>
</dbReference>
<comment type="similarity">
    <text evidence="1">Belongs to the short-chain dehydrogenases/reductases (SDR) family.</text>
</comment>
<dbReference type="PANTHER" id="PTHR42760:SF133">
    <property type="entry name" value="3-OXOACYL-[ACYL-CARRIER-PROTEIN] REDUCTASE"/>
    <property type="match status" value="1"/>
</dbReference>
<dbReference type="GO" id="GO:0006633">
    <property type="term" value="P:fatty acid biosynthetic process"/>
    <property type="evidence" value="ECO:0007669"/>
    <property type="project" value="TreeGrafter"/>
</dbReference>
<dbReference type="CDD" id="cd05233">
    <property type="entry name" value="SDR_c"/>
    <property type="match status" value="1"/>
</dbReference>
<comment type="caution">
    <text evidence="3">The sequence shown here is derived from an EMBL/GenBank/DDBJ whole genome shotgun (WGS) entry which is preliminary data.</text>
</comment>
<dbReference type="EMBL" id="LBOW01000006">
    <property type="protein sequence ID" value="KKP44784.1"/>
    <property type="molecule type" value="Genomic_DNA"/>
</dbReference>
<dbReference type="InterPro" id="IPR020904">
    <property type="entry name" value="Sc_DH/Rdtase_CS"/>
</dbReference>
<dbReference type="AlphaFoldDB" id="A0A0F9ZL35"/>
<dbReference type="Gene3D" id="3.40.50.720">
    <property type="entry name" value="NAD(P)-binding Rossmann-like Domain"/>
    <property type="match status" value="1"/>
</dbReference>
<gene>
    <name evidence="3" type="ORF">UR35_C0006G0019</name>
</gene>
<dbReference type="STRING" id="1618566.UR35_C0006G0019"/>